<evidence type="ECO:0000313" key="2">
    <source>
        <dbReference type="Proteomes" id="UP000053260"/>
    </source>
</evidence>
<keyword evidence="2" id="KW-1185">Reference proteome</keyword>
<dbReference type="OrthoDB" id="4232363at2"/>
<proteinExistence type="predicted"/>
<dbReference type="Proteomes" id="UP000053260">
    <property type="component" value="Unassembled WGS sequence"/>
</dbReference>
<organism evidence="1 2">
    <name type="scientific">Streptomyces dysideae</name>
    <dbReference type="NCBI Taxonomy" id="909626"/>
    <lineage>
        <taxon>Bacteria</taxon>
        <taxon>Bacillati</taxon>
        <taxon>Actinomycetota</taxon>
        <taxon>Actinomycetes</taxon>
        <taxon>Kitasatosporales</taxon>
        <taxon>Streptomycetaceae</taxon>
        <taxon>Streptomyces</taxon>
    </lineage>
</organism>
<evidence type="ECO:0000313" key="1">
    <source>
        <dbReference type="EMBL" id="KUO19061.1"/>
    </source>
</evidence>
<reference evidence="1 2" key="1">
    <citation type="submission" date="2015-10" db="EMBL/GenBank/DDBJ databases">
        <title>Draft genome sequence of Streptomyces sp. RV15, isolated from a marine sponge.</title>
        <authorList>
            <person name="Ruckert C."/>
            <person name="Abdelmohsen U.R."/>
            <person name="Winkler A."/>
            <person name="Hentschel U."/>
            <person name="Kalinowski J."/>
            <person name="Kampfer P."/>
            <person name="Glaeser S."/>
        </authorList>
    </citation>
    <scope>NUCLEOTIDE SEQUENCE [LARGE SCALE GENOMIC DNA]</scope>
    <source>
        <strain evidence="1 2">RV15</strain>
    </source>
</reference>
<comment type="caution">
    <text evidence="1">The sequence shown here is derived from an EMBL/GenBank/DDBJ whole genome shotgun (WGS) entry which is preliminary data.</text>
</comment>
<accession>A0A101UYD5</accession>
<protein>
    <submittedName>
        <fullName evidence="1">Uncharacterized protein</fullName>
    </submittedName>
</protein>
<dbReference type="EMBL" id="LMXB01000056">
    <property type="protein sequence ID" value="KUO19061.1"/>
    <property type="molecule type" value="Genomic_DNA"/>
</dbReference>
<dbReference type="AlphaFoldDB" id="A0A101UYD5"/>
<name>A0A101UYD5_9ACTN</name>
<gene>
    <name evidence="1" type="ORF">AQJ91_21875</name>
</gene>
<sequence length="187" mass="20134">MTPPNTAHHVEAQPGALVQTRADRHLAAGQWLLSAAEDTQRARKEWAENGITLLRCGTLFTAVRLAASLVHAAADSNDLRDVDAYLGQALLGGPVFADTRWRLYYALVPEGTGRLPSWSYRSEDAECLGPNAYLGVPDPTHTDPGVGFSYWCVPPHDPETLCSPEAVAQLLKDGLCRLTVAEANTGA</sequence>